<keyword evidence="2" id="KW-1185">Reference proteome</keyword>
<accession>A0A4Y3PEF6</accession>
<dbReference type="AlphaFoldDB" id="A0A4Y3PEF6"/>
<gene>
    <name evidence="1" type="ORF">BPA01_25000</name>
</gene>
<proteinExistence type="predicted"/>
<evidence type="ECO:0000313" key="2">
    <source>
        <dbReference type="Proteomes" id="UP000316882"/>
    </source>
</evidence>
<dbReference type="Proteomes" id="UP000316882">
    <property type="component" value="Unassembled WGS sequence"/>
</dbReference>
<organism evidence="1 2">
    <name type="scientific">Brevibacillus parabrevis</name>
    <dbReference type="NCBI Taxonomy" id="54914"/>
    <lineage>
        <taxon>Bacteria</taxon>
        <taxon>Bacillati</taxon>
        <taxon>Bacillota</taxon>
        <taxon>Bacilli</taxon>
        <taxon>Bacillales</taxon>
        <taxon>Paenibacillaceae</taxon>
        <taxon>Brevibacillus</taxon>
    </lineage>
</organism>
<comment type="caution">
    <text evidence="1">The sequence shown here is derived from an EMBL/GenBank/DDBJ whole genome shotgun (WGS) entry which is preliminary data.</text>
</comment>
<evidence type="ECO:0000313" key="1">
    <source>
        <dbReference type="EMBL" id="GEB32920.1"/>
    </source>
</evidence>
<protein>
    <submittedName>
        <fullName evidence="1">Uncharacterized protein</fullName>
    </submittedName>
</protein>
<dbReference type="EMBL" id="BJMH01000010">
    <property type="protein sequence ID" value="GEB32920.1"/>
    <property type="molecule type" value="Genomic_DNA"/>
</dbReference>
<sequence>MKSGYFSFIKYNGKHTGLFFLPSFLYINDEFGVEAGKQIEYNKFVIRKRNCVSPDETPSYNREVVYIG</sequence>
<reference evidence="1 2" key="1">
    <citation type="submission" date="2019-06" db="EMBL/GenBank/DDBJ databases">
        <title>Whole genome shotgun sequence of Brevibacillus parabrevis NBRC 12334.</title>
        <authorList>
            <person name="Hosoyama A."/>
            <person name="Uohara A."/>
            <person name="Ohji S."/>
            <person name="Ichikawa N."/>
        </authorList>
    </citation>
    <scope>NUCLEOTIDE SEQUENCE [LARGE SCALE GENOMIC DNA]</scope>
    <source>
        <strain evidence="1 2">NBRC 12334</strain>
    </source>
</reference>
<name>A0A4Y3PEF6_BREPA</name>